<keyword evidence="5 10" id="KW-0169">Cobalamin biosynthesis</keyword>
<comment type="caution">
    <text evidence="11">The sequence shown here is derived from an EMBL/GenBank/DDBJ whole genome shotgun (WGS) entry which is preliminary data.</text>
</comment>
<comment type="similarity">
    <text evidence="2 10">Belongs to the CobT family.</text>
</comment>
<dbReference type="GO" id="GO:0009236">
    <property type="term" value="P:cobalamin biosynthetic process"/>
    <property type="evidence" value="ECO:0007669"/>
    <property type="project" value="UniProtKB-UniRule"/>
</dbReference>
<evidence type="ECO:0000256" key="3">
    <source>
        <dbReference type="ARBA" id="ARBA00011991"/>
    </source>
</evidence>
<comment type="catalytic activity">
    <reaction evidence="9 10">
        <text>5,6-dimethylbenzimidazole + nicotinate beta-D-ribonucleotide = alpha-ribazole 5'-phosphate + nicotinate + H(+)</text>
        <dbReference type="Rhea" id="RHEA:11196"/>
        <dbReference type="ChEBI" id="CHEBI:15378"/>
        <dbReference type="ChEBI" id="CHEBI:15890"/>
        <dbReference type="ChEBI" id="CHEBI:32544"/>
        <dbReference type="ChEBI" id="CHEBI:57502"/>
        <dbReference type="ChEBI" id="CHEBI:57918"/>
        <dbReference type="EC" id="2.4.2.21"/>
    </reaction>
</comment>
<name>A0A6L5Z1M5_9RHOB</name>
<dbReference type="SUPFAM" id="SSF52733">
    <property type="entry name" value="Nicotinate mononucleotide:5,6-dimethylbenzimidazole phosphoribosyltransferase (CobT)"/>
    <property type="match status" value="1"/>
</dbReference>
<keyword evidence="6 10" id="KW-0328">Glycosyltransferase</keyword>
<dbReference type="UniPathway" id="UPA00061">
    <property type="reaction ID" value="UER00516"/>
</dbReference>
<dbReference type="NCBIfam" id="TIGR03160">
    <property type="entry name" value="cobT_DBIPRT"/>
    <property type="match status" value="1"/>
</dbReference>
<dbReference type="InterPro" id="IPR003200">
    <property type="entry name" value="Nict_dMeBzImd_PRibTrfase"/>
</dbReference>
<evidence type="ECO:0000256" key="7">
    <source>
        <dbReference type="ARBA" id="ARBA00022679"/>
    </source>
</evidence>
<dbReference type="EC" id="2.4.2.21" evidence="3 10"/>
<keyword evidence="12" id="KW-1185">Reference proteome</keyword>
<evidence type="ECO:0000256" key="5">
    <source>
        <dbReference type="ARBA" id="ARBA00022573"/>
    </source>
</evidence>
<sequence>MAPELAPEMVPNSTLELAPDPAPDLAARIRHAIDTKTKPPGSLGRIEDLAAQIALLQGTLTPRMERAQLTIFAGDHGIAAEGVSAFPQAVTAQMVLNFLGGGAAANVFARTAGVALRVVDAGVAAELAHPELIVRKIAPGTANSAHGPAMTAAQCERARAAGAALGADGHADAVCFGEMGIANTAAATLVAHKITGRPVAELTGRGTGLDDGGLRRKTEVLQRAAGRTGALTPADALAEYGGFEIAMMAGAMAAAARARRLVIVDGFIASAAALVVLTEAPKLRGAMVFAHASAEAGHRAVLAHLRAEPLLSLGMRLGEGTGALLAWPLVRAAAAMLTDMASFDDAGVSRGL</sequence>
<comment type="function">
    <text evidence="10">Catalyzes the synthesis of alpha-ribazole-5'-phosphate from nicotinate mononucleotide (NAMN) and 5,6-dimethylbenzimidazole (DMB).</text>
</comment>
<comment type="pathway">
    <text evidence="1 10">Nucleoside biosynthesis; alpha-ribazole biosynthesis; alpha-ribazole from 5,6-dimethylbenzimidazole: step 1/2.</text>
</comment>
<dbReference type="CDD" id="cd02439">
    <property type="entry name" value="DMB-PRT_CobT"/>
    <property type="match status" value="1"/>
</dbReference>
<evidence type="ECO:0000256" key="9">
    <source>
        <dbReference type="ARBA" id="ARBA00047340"/>
    </source>
</evidence>
<dbReference type="Proteomes" id="UP000474957">
    <property type="component" value="Unassembled WGS sequence"/>
</dbReference>
<protein>
    <recommendedName>
        <fullName evidence="4 10">Nicotinate-nucleotide--dimethylbenzimidazole phosphoribosyltransferase</fullName>
        <shortName evidence="10">NN:DBI PRT</shortName>
        <ecNumber evidence="3 10">2.4.2.21</ecNumber>
    </recommendedName>
    <alternativeName>
        <fullName evidence="8 10">N(1)-alpha-phosphoribosyltransferase</fullName>
    </alternativeName>
</protein>
<dbReference type="PANTHER" id="PTHR43463:SF1">
    <property type="entry name" value="NICOTINATE-NUCLEOTIDE--DIMETHYLBENZIMIDAZOLE PHOSPHORIBOSYLTRANSFERASE"/>
    <property type="match status" value="1"/>
</dbReference>
<dbReference type="Gene3D" id="3.40.50.10210">
    <property type="match status" value="1"/>
</dbReference>
<dbReference type="AlphaFoldDB" id="A0A6L5Z1M5"/>
<reference evidence="11 12" key="1">
    <citation type="submission" date="2019-10" db="EMBL/GenBank/DDBJ databases">
        <title>Cognatihalovulum marinum gen. nov. sp. nov., a new member of the family Rhodobacteraceae isolated from deep seawater of the Northwest Indian Ocean.</title>
        <authorList>
            <person name="Ruan C."/>
            <person name="Wang J."/>
            <person name="Zheng X."/>
            <person name="Song L."/>
            <person name="Zhu Y."/>
            <person name="Huang Y."/>
            <person name="Lu Z."/>
            <person name="Du W."/>
            <person name="Huang L."/>
            <person name="Dai X."/>
        </authorList>
    </citation>
    <scope>NUCLEOTIDE SEQUENCE [LARGE SCALE GENOMIC DNA]</scope>
    <source>
        <strain evidence="11 12">2CG4</strain>
    </source>
</reference>
<evidence type="ECO:0000256" key="8">
    <source>
        <dbReference type="ARBA" id="ARBA00030686"/>
    </source>
</evidence>
<accession>A0A6L5Z1M5</accession>
<evidence type="ECO:0000313" key="11">
    <source>
        <dbReference type="EMBL" id="MSU90466.1"/>
    </source>
</evidence>
<evidence type="ECO:0000256" key="4">
    <source>
        <dbReference type="ARBA" id="ARBA00015486"/>
    </source>
</evidence>
<dbReference type="Gene3D" id="1.10.1610.10">
    <property type="match status" value="1"/>
</dbReference>
<dbReference type="FunFam" id="3.40.50.10210:FF:000001">
    <property type="entry name" value="Nicotinate-nucleotide--dimethylbenzimidazole phosphoribosyltransferase"/>
    <property type="match status" value="1"/>
</dbReference>
<feature type="active site" description="Proton acceptor" evidence="10">
    <location>
        <position position="319"/>
    </location>
</feature>
<evidence type="ECO:0000256" key="2">
    <source>
        <dbReference type="ARBA" id="ARBA00007110"/>
    </source>
</evidence>
<dbReference type="InterPro" id="IPR017846">
    <property type="entry name" value="Nict_dMeBzImd_PRibTrfase_bact"/>
</dbReference>
<evidence type="ECO:0000313" key="12">
    <source>
        <dbReference type="Proteomes" id="UP000474957"/>
    </source>
</evidence>
<dbReference type="InterPro" id="IPR023195">
    <property type="entry name" value="Nict_dMeBzImd_PRibTrfase_N"/>
</dbReference>
<dbReference type="NCBIfam" id="NF000996">
    <property type="entry name" value="PRK00105.1"/>
    <property type="match status" value="1"/>
</dbReference>
<dbReference type="PANTHER" id="PTHR43463">
    <property type="entry name" value="NICOTINATE-NUCLEOTIDE--DIMETHYLBENZIMIDAZOLE PHOSPHORIBOSYLTRANSFERASE"/>
    <property type="match status" value="1"/>
</dbReference>
<dbReference type="GO" id="GO:0008939">
    <property type="term" value="F:nicotinate-nucleotide-dimethylbenzimidazole phosphoribosyltransferase activity"/>
    <property type="evidence" value="ECO:0007669"/>
    <property type="project" value="UniProtKB-UniRule"/>
</dbReference>
<gene>
    <name evidence="10 11" type="primary">cobT</name>
    <name evidence="11" type="ORF">GE300_12695</name>
</gene>
<evidence type="ECO:0000256" key="1">
    <source>
        <dbReference type="ARBA" id="ARBA00005049"/>
    </source>
</evidence>
<organism evidence="11 12">
    <name type="scientific">Halovulum marinum</name>
    <dbReference type="NCBI Taxonomy" id="2662447"/>
    <lineage>
        <taxon>Bacteria</taxon>
        <taxon>Pseudomonadati</taxon>
        <taxon>Pseudomonadota</taxon>
        <taxon>Alphaproteobacteria</taxon>
        <taxon>Rhodobacterales</taxon>
        <taxon>Paracoccaceae</taxon>
        <taxon>Halovulum</taxon>
    </lineage>
</organism>
<dbReference type="InterPro" id="IPR036087">
    <property type="entry name" value="Nict_dMeBzImd_PRibTrfase_sf"/>
</dbReference>
<evidence type="ECO:0000256" key="10">
    <source>
        <dbReference type="HAMAP-Rule" id="MF_00230"/>
    </source>
</evidence>
<dbReference type="HAMAP" id="MF_00230">
    <property type="entry name" value="CobT"/>
    <property type="match status" value="1"/>
</dbReference>
<keyword evidence="7 10" id="KW-0808">Transferase</keyword>
<dbReference type="Pfam" id="PF02277">
    <property type="entry name" value="DBI_PRT"/>
    <property type="match status" value="1"/>
</dbReference>
<evidence type="ECO:0000256" key="6">
    <source>
        <dbReference type="ARBA" id="ARBA00022676"/>
    </source>
</evidence>
<proteinExistence type="inferred from homology"/>
<dbReference type="EMBL" id="WIND01000009">
    <property type="protein sequence ID" value="MSU90466.1"/>
    <property type="molecule type" value="Genomic_DNA"/>
</dbReference>